<comment type="caution">
    <text evidence="4">The sequence shown here is derived from an EMBL/GenBank/DDBJ whole genome shotgun (WGS) entry which is preliminary data.</text>
</comment>
<dbReference type="InterPro" id="IPR037401">
    <property type="entry name" value="SnoaL-like"/>
</dbReference>
<evidence type="ECO:0000259" key="3">
    <source>
        <dbReference type="Pfam" id="PF12680"/>
    </source>
</evidence>
<dbReference type="PANTHER" id="PTHR33698:SF3">
    <property type="entry name" value="OS09G0266000 PROTEIN"/>
    <property type="match status" value="1"/>
</dbReference>
<keyword evidence="2" id="KW-0732">Signal</keyword>
<feature type="domain" description="SnoaL-like" evidence="3">
    <location>
        <begin position="57"/>
        <end position="176"/>
    </location>
</feature>
<gene>
    <name evidence="4" type="ORF">KFE25_011894</name>
</gene>
<evidence type="ECO:0000256" key="1">
    <source>
        <dbReference type="SAM" id="MobiDB-lite"/>
    </source>
</evidence>
<sequence length="288" mass="30414">MRLRLLGALLSLATSGDASRPTVPAAQHAQGGPALPSPRPRLGTREPIPRTASVRAVRGLYDAFNARDAERAGSFLTDDCVYEDLLLGPATVCRGKESFIGALSMHPAFISDRFVAGLPAKWRPGLPGLELVVDSIADGVGAVGVEWHVELGGQAIPLGRGLTHAIICKRSGKISRVVDIAEAPWRTVGIALAPAVQLARNVASVAGAMRADRQSVALAFASIWCLLSTLAVSRWVFSDSSPFPLPPSPPRLSRALAEPAVGGARDADWERADARALAADVWREAKDD</sequence>
<dbReference type="InterPro" id="IPR032710">
    <property type="entry name" value="NTF2-like_dom_sf"/>
</dbReference>
<feature type="signal peptide" evidence="2">
    <location>
        <begin position="1"/>
        <end position="18"/>
    </location>
</feature>
<dbReference type="Pfam" id="PF12680">
    <property type="entry name" value="SnoaL_2"/>
    <property type="match status" value="1"/>
</dbReference>
<keyword evidence="5" id="KW-1185">Reference proteome</keyword>
<feature type="chain" id="PRO_5035203609" description="SnoaL-like domain-containing protein" evidence="2">
    <location>
        <begin position="19"/>
        <end position="288"/>
    </location>
</feature>
<dbReference type="EMBL" id="JAGTXO010000033">
    <property type="protein sequence ID" value="KAG8460403.1"/>
    <property type="molecule type" value="Genomic_DNA"/>
</dbReference>
<evidence type="ECO:0000313" key="5">
    <source>
        <dbReference type="Proteomes" id="UP000751190"/>
    </source>
</evidence>
<protein>
    <recommendedName>
        <fullName evidence="3">SnoaL-like domain-containing protein</fullName>
    </recommendedName>
</protein>
<evidence type="ECO:0000256" key="2">
    <source>
        <dbReference type="SAM" id="SignalP"/>
    </source>
</evidence>
<name>A0A8J6CAE6_DIALT</name>
<feature type="region of interest" description="Disordered" evidence="1">
    <location>
        <begin position="16"/>
        <end position="48"/>
    </location>
</feature>
<accession>A0A8J6CAE6</accession>
<evidence type="ECO:0000313" key="4">
    <source>
        <dbReference type="EMBL" id="KAG8460403.1"/>
    </source>
</evidence>
<proteinExistence type="predicted"/>
<dbReference type="SUPFAM" id="SSF54427">
    <property type="entry name" value="NTF2-like"/>
    <property type="match status" value="1"/>
</dbReference>
<organism evidence="4 5">
    <name type="scientific">Diacronema lutheri</name>
    <name type="common">Unicellular marine alga</name>
    <name type="synonym">Monochrysis lutheri</name>
    <dbReference type="NCBI Taxonomy" id="2081491"/>
    <lineage>
        <taxon>Eukaryota</taxon>
        <taxon>Haptista</taxon>
        <taxon>Haptophyta</taxon>
        <taxon>Pavlovophyceae</taxon>
        <taxon>Pavlovales</taxon>
        <taxon>Pavlovaceae</taxon>
        <taxon>Diacronema</taxon>
    </lineage>
</organism>
<dbReference type="Proteomes" id="UP000751190">
    <property type="component" value="Unassembled WGS sequence"/>
</dbReference>
<dbReference type="OrthoDB" id="201750at2759"/>
<dbReference type="Gene3D" id="3.10.450.50">
    <property type="match status" value="1"/>
</dbReference>
<dbReference type="AlphaFoldDB" id="A0A8J6CAE6"/>
<dbReference type="PANTHER" id="PTHR33698">
    <property type="entry name" value="NUCLEAR TRANSPORT FACTOR 2 (NTF2)-LIKE PROTEIN"/>
    <property type="match status" value="1"/>
</dbReference>
<reference evidence="4" key="1">
    <citation type="submission" date="2021-05" db="EMBL/GenBank/DDBJ databases">
        <title>The genome of the haptophyte Pavlova lutheri (Diacronema luteri, Pavlovales) - a model for lipid biosynthesis in eukaryotic algae.</title>
        <authorList>
            <person name="Hulatt C.J."/>
            <person name="Posewitz M.C."/>
        </authorList>
    </citation>
    <scope>NUCLEOTIDE SEQUENCE</scope>
    <source>
        <strain evidence="4">NIVA-4/92</strain>
    </source>
</reference>